<dbReference type="RefSeq" id="WP_037259421.1">
    <property type="nucleotide sequence ID" value="NZ_JALZ01000003.1"/>
</dbReference>
<proteinExistence type="predicted"/>
<protein>
    <submittedName>
        <fullName evidence="1">Uncharacterized protein</fullName>
    </submittedName>
</protein>
<dbReference type="STRING" id="1449350.OCH239_11910"/>
<evidence type="ECO:0000313" key="2">
    <source>
        <dbReference type="Proteomes" id="UP000022447"/>
    </source>
</evidence>
<dbReference type="OrthoDB" id="10017439at2"/>
<evidence type="ECO:0000313" key="1">
    <source>
        <dbReference type="EMBL" id="ETX15948.1"/>
    </source>
</evidence>
<dbReference type="AlphaFoldDB" id="X7ELD6"/>
<reference evidence="1 2" key="1">
    <citation type="submission" date="2014-01" db="EMBL/GenBank/DDBJ databases">
        <title>Roseivivax halodurans JCM 10272 Genome Sequencing.</title>
        <authorList>
            <person name="Lai Q."/>
            <person name="Li G."/>
            <person name="Shao Z."/>
        </authorList>
    </citation>
    <scope>NUCLEOTIDE SEQUENCE [LARGE SCALE GENOMIC DNA]</scope>
    <source>
        <strain evidence="1 2">JCM 10272</strain>
    </source>
</reference>
<comment type="caution">
    <text evidence="1">The sequence shown here is derived from an EMBL/GenBank/DDBJ whole genome shotgun (WGS) entry which is preliminary data.</text>
</comment>
<name>X7ELD6_9RHOB</name>
<organism evidence="1 2">
    <name type="scientific">Roseivivax halodurans JCM 10272</name>
    <dbReference type="NCBI Taxonomy" id="1449350"/>
    <lineage>
        <taxon>Bacteria</taxon>
        <taxon>Pseudomonadati</taxon>
        <taxon>Pseudomonadota</taxon>
        <taxon>Alphaproteobacteria</taxon>
        <taxon>Rhodobacterales</taxon>
        <taxon>Roseobacteraceae</taxon>
        <taxon>Roseivivax</taxon>
    </lineage>
</organism>
<accession>X7ELD6</accession>
<gene>
    <name evidence="1" type="ORF">OCH239_11910</name>
</gene>
<keyword evidence="2" id="KW-1185">Reference proteome</keyword>
<dbReference type="EMBL" id="JALZ01000003">
    <property type="protein sequence ID" value="ETX15948.1"/>
    <property type="molecule type" value="Genomic_DNA"/>
</dbReference>
<sequence length="84" mass="8960">MAQIAYHPEDGLPARPVWRAERIGESYEFRNFLARSGGAACFLAAGVMLTSADVIASRLDPLGGPVPTVPPFMPDPAQSEGFIT</sequence>
<dbReference type="Proteomes" id="UP000022447">
    <property type="component" value="Unassembled WGS sequence"/>
</dbReference>